<dbReference type="GO" id="GO:0016042">
    <property type="term" value="P:lipid catabolic process"/>
    <property type="evidence" value="ECO:0007669"/>
    <property type="project" value="UniProtKB-UniRule"/>
</dbReference>
<evidence type="ECO:0000256" key="1">
    <source>
        <dbReference type="ARBA" id="ARBA00022801"/>
    </source>
</evidence>
<dbReference type="SUPFAM" id="SSF52151">
    <property type="entry name" value="FabD/lysophospholipase-like"/>
    <property type="match status" value="1"/>
</dbReference>
<organism evidence="6 7">
    <name type="scientific">Paraglaciecola hydrolytica</name>
    <dbReference type="NCBI Taxonomy" id="1799789"/>
    <lineage>
        <taxon>Bacteria</taxon>
        <taxon>Pseudomonadati</taxon>
        <taxon>Pseudomonadota</taxon>
        <taxon>Gammaproteobacteria</taxon>
        <taxon>Alteromonadales</taxon>
        <taxon>Alteromonadaceae</taxon>
        <taxon>Paraglaciecola</taxon>
    </lineage>
</organism>
<feature type="short sequence motif" description="GXSXG" evidence="4">
    <location>
        <begin position="41"/>
        <end position="45"/>
    </location>
</feature>
<feature type="active site" description="Proton acceptor" evidence="4">
    <location>
        <position position="205"/>
    </location>
</feature>
<dbReference type="Pfam" id="PF01734">
    <property type="entry name" value="Patatin"/>
    <property type="match status" value="1"/>
</dbReference>
<dbReference type="EMBL" id="LSNE01000005">
    <property type="protein sequence ID" value="KXI28749.1"/>
    <property type="molecule type" value="Genomic_DNA"/>
</dbReference>
<reference evidence="7" key="1">
    <citation type="submission" date="2016-02" db="EMBL/GenBank/DDBJ databases">
        <authorList>
            <person name="Schultz-Johansen M."/>
            <person name="Glaring M.A."/>
            <person name="Bech P.K."/>
            <person name="Stougaard P."/>
        </authorList>
    </citation>
    <scope>NUCLEOTIDE SEQUENCE [LARGE SCALE GENOMIC DNA]</scope>
    <source>
        <strain evidence="7">S66</strain>
    </source>
</reference>
<name>A0A136A0H2_9ALTE</name>
<evidence type="ECO:0000313" key="7">
    <source>
        <dbReference type="Proteomes" id="UP000070299"/>
    </source>
</evidence>
<comment type="caution">
    <text evidence="6">The sequence shown here is derived from an EMBL/GenBank/DDBJ whole genome shotgun (WGS) entry which is preliminary data.</text>
</comment>
<keyword evidence="3 4" id="KW-0443">Lipid metabolism</keyword>
<keyword evidence="7" id="KW-1185">Reference proteome</keyword>
<protein>
    <recommendedName>
        <fullName evidence="5">PNPLA domain-containing protein</fullName>
    </recommendedName>
</protein>
<evidence type="ECO:0000256" key="4">
    <source>
        <dbReference type="PROSITE-ProRule" id="PRU01161"/>
    </source>
</evidence>
<keyword evidence="2 4" id="KW-0442">Lipid degradation</keyword>
<gene>
    <name evidence="6" type="ORF">AX660_11060</name>
</gene>
<dbReference type="OrthoDB" id="9798773at2"/>
<dbReference type="AlphaFoldDB" id="A0A136A0H2"/>
<dbReference type="GO" id="GO:0016787">
    <property type="term" value="F:hydrolase activity"/>
    <property type="evidence" value="ECO:0007669"/>
    <property type="project" value="UniProtKB-UniRule"/>
</dbReference>
<evidence type="ECO:0000256" key="2">
    <source>
        <dbReference type="ARBA" id="ARBA00022963"/>
    </source>
</evidence>
<evidence type="ECO:0000313" key="6">
    <source>
        <dbReference type="EMBL" id="KXI28749.1"/>
    </source>
</evidence>
<dbReference type="STRING" id="1799789.AX660_11060"/>
<dbReference type="PROSITE" id="PS51635">
    <property type="entry name" value="PNPLA"/>
    <property type="match status" value="1"/>
</dbReference>
<dbReference type="InterPro" id="IPR002641">
    <property type="entry name" value="PNPLA_dom"/>
</dbReference>
<feature type="active site" description="Nucleophile" evidence="4">
    <location>
        <position position="43"/>
    </location>
</feature>
<dbReference type="InterPro" id="IPR050301">
    <property type="entry name" value="NTE"/>
</dbReference>
<dbReference type="PANTHER" id="PTHR14226">
    <property type="entry name" value="NEUROPATHY TARGET ESTERASE/SWISS CHEESE D.MELANOGASTER"/>
    <property type="match status" value="1"/>
</dbReference>
<accession>A0A136A0H2</accession>
<sequence>MKTALILSGGGARGAYQVGVLKAIAQLLPRSDVNPFQIICGTSSGAINAAKVATEADDFHSAIKGLEDIWSNLSSDQIHKVGYFDIIKSILKIVMSFFHSGIAKGESLSLFNNQPLYNLLKRSIDIARLDKMIHQEHLHALSISALGYSSGQNISFFQGHESLKFWRRSRRIGAKTILEHKHLMASLALPALFPAVPINREYFGDGALRQSAPMSSALHLGADKLLVIGVSGTSETVDERTVTEHSPTIAQVLGNLLNSAFIDALEEDVQMLERFNKLASYLSVEQQVEMQIRPVELLVIKPKVKFDQLATDYARDLPRSMRFLLSMIGANKKGGGSSLASYILFEKHYCQALINSGYEDAMAQAEEIRQFVGVCEL</sequence>
<dbReference type="Proteomes" id="UP000070299">
    <property type="component" value="Unassembled WGS sequence"/>
</dbReference>
<dbReference type="Gene3D" id="3.40.1090.10">
    <property type="entry name" value="Cytosolic phospholipase A2 catalytic domain"/>
    <property type="match status" value="1"/>
</dbReference>
<feature type="short sequence motif" description="GXGXXG" evidence="4">
    <location>
        <begin position="9"/>
        <end position="14"/>
    </location>
</feature>
<dbReference type="RefSeq" id="WP_068375406.1">
    <property type="nucleotide sequence ID" value="NZ_LSNE01000005.1"/>
</dbReference>
<evidence type="ECO:0000256" key="3">
    <source>
        <dbReference type="ARBA" id="ARBA00023098"/>
    </source>
</evidence>
<keyword evidence="1 4" id="KW-0378">Hydrolase</keyword>
<dbReference type="PANTHER" id="PTHR14226:SF57">
    <property type="entry name" value="BLR7027 PROTEIN"/>
    <property type="match status" value="1"/>
</dbReference>
<feature type="short sequence motif" description="DGA/G" evidence="4">
    <location>
        <begin position="205"/>
        <end position="207"/>
    </location>
</feature>
<evidence type="ECO:0000259" key="5">
    <source>
        <dbReference type="PROSITE" id="PS51635"/>
    </source>
</evidence>
<dbReference type="InterPro" id="IPR016035">
    <property type="entry name" value="Acyl_Trfase/lysoPLipase"/>
</dbReference>
<proteinExistence type="predicted"/>
<feature type="domain" description="PNPLA" evidence="5">
    <location>
        <begin position="5"/>
        <end position="218"/>
    </location>
</feature>